<gene>
    <name evidence="1" type="ORF">QD47_27730</name>
</gene>
<proteinExistence type="predicted"/>
<comment type="caution">
    <text evidence="1">The sequence shown here is derived from an EMBL/GenBank/DDBJ whole genome shotgun (WGS) entry which is preliminary data.</text>
</comment>
<sequence>MVAFSYTAGMTIASRFAPGISGSDERCAITGGAQCREIPEQTQHAETARICDWKKSNSRSAGKDALASA</sequence>
<keyword evidence="2" id="KW-1185">Reference proteome</keyword>
<protein>
    <submittedName>
        <fullName evidence="1">Uncharacterized protein</fullName>
    </submittedName>
</protein>
<reference evidence="1 2" key="1">
    <citation type="submission" date="2014-11" db="EMBL/GenBank/DDBJ databases">
        <title>Draft Genome Sequences of Paenibacillus polymyxa NRRL B-30509 and Paenibacillus terrae NRRL B-30644, Strains from a Poultry Environment that Produce Tridecaptin A and Paenicidins.</title>
        <authorList>
            <person name="van Belkum M.J."/>
            <person name="Lohans C.T."/>
            <person name="Vederas J.C."/>
        </authorList>
    </citation>
    <scope>NUCLEOTIDE SEQUENCE [LARGE SCALE GENOMIC DNA]</scope>
    <source>
        <strain evidence="1 2">NRRL B-30644</strain>
    </source>
</reference>
<dbReference type="EMBL" id="JTHP01000112">
    <property type="protein sequence ID" value="KJD42526.1"/>
    <property type="molecule type" value="Genomic_DNA"/>
</dbReference>
<name>A0A0D7WTM2_9BACL</name>
<organism evidence="1 2">
    <name type="scientific">Paenibacillus terrae</name>
    <dbReference type="NCBI Taxonomy" id="159743"/>
    <lineage>
        <taxon>Bacteria</taxon>
        <taxon>Bacillati</taxon>
        <taxon>Bacillota</taxon>
        <taxon>Bacilli</taxon>
        <taxon>Bacillales</taxon>
        <taxon>Paenibacillaceae</taxon>
        <taxon>Paenibacillus</taxon>
    </lineage>
</organism>
<accession>A0A0D7WTM2</accession>
<dbReference type="AlphaFoldDB" id="A0A0D7WTM2"/>
<evidence type="ECO:0000313" key="1">
    <source>
        <dbReference type="EMBL" id="KJD42526.1"/>
    </source>
</evidence>
<dbReference type="PATRIC" id="fig|159743.3.peg.6180"/>
<evidence type="ECO:0000313" key="2">
    <source>
        <dbReference type="Proteomes" id="UP000032534"/>
    </source>
</evidence>
<dbReference type="Proteomes" id="UP000032534">
    <property type="component" value="Unassembled WGS sequence"/>
</dbReference>